<evidence type="ECO:0000313" key="1">
    <source>
        <dbReference type="EMBL" id="KAI9911393.1"/>
    </source>
</evidence>
<protein>
    <submittedName>
        <fullName evidence="1">Uncharacterized protein</fullName>
    </submittedName>
</protein>
<organism evidence="1 2">
    <name type="scientific">Peronosclerospora sorghi</name>
    <dbReference type="NCBI Taxonomy" id="230839"/>
    <lineage>
        <taxon>Eukaryota</taxon>
        <taxon>Sar</taxon>
        <taxon>Stramenopiles</taxon>
        <taxon>Oomycota</taxon>
        <taxon>Peronosporomycetes</taxon>
        <taxon>Peronosporales</taxon>
        <taxon>Peronosporaceae</taxon>
        <taxon>Peronosclerospora</taxon>
    </lineage>
</organism>
<evidence type="ECO:0000313" key="2">
    <source>
        <dbReference type="Proteomes" id="UP001163321"/>
    </source>
</evidence>
<keyword evidence="2" id="KW-1185">Reference proteome</keyword>
<gene>
    <name evidence="1" type="ORF">PsorP6_008788</name>
</gene>
<sequence>MASDEEEEVAAIEAKILSSNNGNCDNEAAKILLDSGATGNVVKPGYVKRSTSSKTVQVTRFDGSNTASINQEVYRVKFSSIDSEVVDIDPRVQELLKQYANVFPDRLPDELPPNRSIELDLTMSMTAQPSNRPPFRLSHIEQTDLMDFRRRTNGKRLDRSVRRAMGLKCFRYSQERPQDGCIIIESRMASFRQLKLSDSMVY</sequence>
<dbReference type="Proteomes" id="UP001163321">
    <property type="component" value="Chromosome 5"/>
</dbReference>
<name>A0ACC0VXY2_9STRA</name>
<accession>A0ACC0VXY2</accession>
<reference evidence="1 2" key="1">
    <citation type="journal article" date="2022" name="bioRxiv">
        <title>The genome of the oomycete Peronosclerospora sorghi, a cosmopolitan pathogen of maize and sorghum, is inflated with dispersed pseudogenes.</title>
        <authorList>
            <person name="Fletcher K."/>
            <person name="Martin F."/>
            <person name="Isakeit T."/>
            <person name="Cavanaugh K."/>
            <person name="Magill C."/>
            <person name="Michelmore R."/>
        </authorList>
    </citation>
    <scope>NUCLEOTIDE SEQUENCE [LARGE SCALE GENOMIC DNA]</scope>
    <source>
        <strain evidence="1">P6</strain>
    </source>
</reference>
<comment type="caution">
    <text evidence="1">The sequence shown here is derived from an EMBL/GenBank/DDBJ whole genome shotgun (WGS) entry which is preliminary data.</text>
</comment>
<proteinExistence type="predicted"/>
<dbReference type="EMBL" id="CM047584">
    <property type="protein sequence ID" value="KAI9911393.1"/>
    <property type="molecule type" value="Genomic_DNA"/>
</dbReference>